<gene>
    <name evidence="2" type="ORF">OSB1V03_LOCUS1520</name>
</gene>
<organism evidence="2">
    <name type="scientific">Medioppia subpectinata</name>
    <dbReference type="NCBI Taxonomy" id="1979941"/>
    <lineage>
        <taxon>Eukaryota</taxon>
        <taxon>Metazoa</taxon>
        <taxon>Ecdysozoa</taxon>
        <taxon>Arthropoda</taxon>
        <taxon>Chelicerata</taxon>
        <taxon>Arachnida</taxon>
        <taxon>Acari</taxon>
        <taxon>Acariformes</taxon>
        <taxon>Sarcoptiformes</taxon>
        <taxon>Oribatida</taxon>
        <taxon>Brachypylina</taxon>
        <taxon>Oppioidea</taxon>
        <taxon>Oppiidae</taxon>
        <taxon>Medioppia</taxon>
    </lineage>
</organism>
<evidence type="ECO:0000313" key="2">
    <source>
        <dbReference type="EMBL" id="CAD7621043.1"/>
    </source>
</evidence>
<dbReference type="OrthoDB" id="6529183at2759"/>
<keyword evidence="3" id="KW-1185">Reference proteome</keyword>
<dbReference type="AlphaFoldDB" id="A0A7R9PUF3"/>
<dbReference type="Proteomes" id="UP000759131">
    <property type="component" value="Unassembled WGS sequence"/>
</dbReference>
<feature type="chain" id="PRO_5036403702" evidence="1">
    <location>
        <begin position="22"/>
        <end position="131"/>
    </location>
</feature>
<dbReference type="EMBL" id="CAJPIZ010000454">
    <property type="protein sequence ID" value="CAG2101473.1"/>
    <property type="molecule type" value="Genomic_DNA"/>
</dbReference>
<keyword evidence="1" id="KW-0732">Signal</keyword>
<dbReference type="EMBL" id="OC855029">
    <property type="protein sequence ID" value="CAD7621043.1"/>
    <property type="molecule type" value="Genomic_DNA"/>
</dbReference>
<reference evidence="2" key="1">
    <citation type="submission" date="2020-11" db="EMBL/GenBank/DDBJ databases">
        <authorList>
            <person name="Tran Van P."/>
        </authorList>
    </citation>
    <scope>NUCLEOTIDE SEQUENCE</scope>
</reference>
<sequence>MKIIVYMMINVVALYGCGVWADYSDTVVVTDGLADDIFECDATIAEDVVHCLKLHLPEDIDASNVVEYGCCMMYNNHYCTVKTAKAKCDHVHFLLKKSLEDEKRDNSFEDCKDFQQCNNKSAKIKPGNIDM</sequence>
<dbReference type="PROSITE" id="PS51257">
    <property type="entry name" value="PROKAR_LIPOPROTEIN"/>
    <property type="match status" value="1"/>
</dbReference>
<evidence type="ECO:0000256" key="1">
    <source>
        <dbReference type="SAM" id="SignalP"/>
    </source>
</evidence>
<evidence type="ECO:0000313" key="3">
    <source>
        <dbReference type="Proteomes" id="UP000759131"/>
    </source>
</evidence>
<proteinExistence type="predicted"/>
<name>A0A7R9PUF3_9ACAR</name>
<accession>A0A7R9PUF3</accession>
<protein>
    <submittedName>
        <fullName evidence="2">Uncharacterized protein</fullName>
    </submittedName>
</protein>
<feature type="signal peptide" evidence="1">
    <location>
        <begin position="1"/>
        <end position="21"/>
    </location>
</feature>